<dbReference type="GO" id="GO:0010073">
    <property type="term" value="P:meristem maintenance"/>
    <property type="evidence" value="ECO:0007669"/>
    <property type="project" value="InterPro"/>
</dbReference>
<dbReference type="EMBL" id="JAZDWU010000011">
    <property type="protein sequence ID" value="KAK9987050.1"/>
    <property type="molecule type" value="Genomic_DNA"/>
</dbReference>
<evidence type="ECO:0008006" key="4">
    <source>
        <dbReference type="Google" id="ProtNLM"/>
    </source>
</evidence>
<evidence type="ECO:0000256" key="1">
    <source>
        <dbReference type="SAM" id="MobiDB-lite"/>
    </source>
</evidence>
<protein>
    <recommendedName>
        <fullName evidence="4">Aminotransferase-like plant mobile domain-containing protein</fullName>
    </recommendedName>
</protein>
<keyword evidence="3" id="KW-1185">Reference proteome</keyword>
<dbReference type="PANTHER" id="PTHR46033:SF80">
    <property type="entry name" value="PROTEIN MAIN-LIKE 2-LIKE"/>
    <property type="match status" value="1"/>
</dbReference>
<reference evidence="2 3" key="1">
    <citation type="submission" date="2024-01" db="EMBL/GenBank/DDBJ databases">
        <title>A telomere-to-telomere, gap-free genome of sweet tea (Lithocarpus litseifolius).</title>
        <authorList>
            <person name="Zhou J."/>
        </authorList>
    </citation>
    <scope>NUCLEOTIDE SEQUENCE [LARGE SCALE GENOMIC DNA]</scope>
    <source>
        <strain evidence="2">Zhou-2022a</strain>
        <tissue evidence="2">Leaf</tissue>
    </source>
</reference>
<dbReference type="InterPro" id="IPR044824">
    <property type="entry name" value="MAIN-like"/>
</dbReference>
<comment type="caution">
    <text evidence="2">The sequence shown here is derived from an EMBL/GenBank/DDBJ whole genome shotgun (WGS) entry which is preliminary data.</text>
</comment>
<organism evidence="2 3">
    <name type="scientific">Lithocarpus litseifolius</name>
    <dbReference type="NCBI Taxonomy" id="425828"/>
    <lineage>
        <taxon>Eukaryota</taxon>
        <taxon>Viridiplantae</taxon>
        <taxon>Streptophyta</taxon>
        <taxon>Embryophyta</taxon>
        <taxon>Tracheophyta</taxon>
        <taxon>Spermatophyta</taxon>
        <taxon>Magnoliopsida</taxon>
        <taxon>eudicotyledons</taxon>
        <taxon>Gunneridae</taxon>
        <taxon>Pentapetalae</taxon>
        <taxon>rosids</taxon>
        <taxon>fabids</taxon>
        <taxon>Fagales</taxon>
        <taxon>Fagaceae</taxon>
        <taxon>Lithocarpus</taxon>
    </lineage>
</organism>
<sequence length="524" mass="58629">MSHDNFAFPLSFAFDPVTPNEEKIEIGSDIVDSDEFNLPLPDSMAELRLRRQEQSQIYGSVLVSHGLNMKKDIAGLRRLVRRWNLATHTFFFAWSEATITLEDIEKILLLPLVGCRRLWSIMSVEGSEGIIEQLYTGYGGRDVPPFSWERYNPHRVRRQFGYDQGVSSENPMVLDHKHSVTPFVLQTGRSCLNKVTLLALLLENPRVGVLTRRACRYWNEIAVRFNDYVAVGKVPEPWKKYEPMAKARVSAPSAHGEALNAKPPANRERLETSVNAFAFPHPLPKKDDALAPLNCAVTMRPLPGLEVPDNQVPSSLVVFEEKVDIPELFEDDLSNDCEKVVVPIVAASPFITIEHRSLVGPSNEMTSESYDGTSESSARTTGTLDVSKGVDAVGEATNVKFVIAKTSVTLDMGVEALVDATIVPDSQIEPMSTCLDSLTHISDREHIEAFLGRFEQDKNNELKASHVYNFAGPSTRIHRFSVPSESVPLLEHLRTRHNDFIRARDTEIRDGLATKKSSRCRHLG</sequence>
<feature type="compositionally biased region" description="Polar residues" evidence="1">
    <location>
        <begin position="363"/>
        <end position="381"/>
    </location>
</feature>
<proteinExistence type="predicted"/>
<evidence type="ECO:0000313" key="3">
    <source>
        <dbReference type="Proteomes" id="UP001459277"/>
    </source>
</evidence>
<dbReference type="Proteomes" id="UP001459277">
    <property type="component" value="Unassembled WGS sequence"/>
</dbReference>
<feature type="region of interest" description="Disordered" evidence="1">
    <location>
        <begin position="362"/>
        <end position="381"/>
    </location>
</feature>
<dbReference type="PANTHER" id="PTHR46033">
    <property type="entry name" value="PROTEIN MAIN-LIKE 2"/>
    <property type="match status" value="1"/>
</dbReference>
<evidence type="ECO:0000313" key="2">
    <source>
        <dbReference type="EMBL" id="KAK9987050.1"/>
    </source>
</evidence>
<accession>A0AAW2BM57</accession>
<dbReference type="AlphaFoldDB" id="A0AAW2BM57"/>
<gene>
    <name evidence="2" type="ORF">SO802_032001</name>
</gene>
<name>A0AAW2BM57_9ROSI</name>